<evidence type="ECO:0000256" key="11">
    <source>
        <dbReference type="ARBA" id="ARBA00022967"/>
    </source>
</evidence>
<feature type="transmembrane region" description="Helical" evidence="15">
    <location>
        <begin position="156"/>
        <end position="177"/>
    </location>
</feature>
<name>A0A4R6RG26_9HYPH</name>
<dbReference type="InterPro" id="IPR023214">
    <property type="entry name" value="HAD_sf"/>
</dbReference>
<dbReference type="EMBL" id="SNXY01000007">
    <property type="protein sequence ID" value="TDP85202.1"/>
    <property type="molecule type" value="Genomic_DNA"/>
</dbReference>
<feature type="domain" description="HMA" evidence="16">
    <location>
        <begin position="36"/>
        <end position="102"/>
    </location>
</feature>
<feature type="transmembrane region" description="Helical" evidence="15">
    <location>
        <begin position="374"/>
        <end position="394"/>
    </location>
</feature>
<dbReference type="InterPro" id="IPR059000">
    <property type="entry name" value="ATPase_P-type_domA"/>
</dbReference>
<dbReference type="PROSITE" id="PS01047">
    <property type="entry name" value="HMA_1"/>
    <property type="match status" value="1"/>
</dbReference>
<keyword evidence="18" id="KW-1185">Reference proteome</keyword>
<dbReference type="Proteomes" id="UP000294547">
    <property type="component" value="Unassembled WGS sequence"/>
</dbReference>
<dbReference type="GO" id="GO:0005886">
    <property type="term" value="C:plasma membrane"/>
    <property type="evidence" value="ECO:0007669"/>
    <property type="project" value="UniProtKB-SubCell"/>
</dbReference>
<dbReference type="InterPro" id="IPR023298">
    <property type="entry name" value="ATPase_P-typ_TM_dom_sf"/>
</dbReference>
<accession>A0A4R6RG26</accession>
<keyword evidence="9 15" id="KW-0067">ATP-binding</keyword>
<dbReference type="Pfam" id="PF00122">
    <property type="entry name" value="E1-E2_ATPase"/>
    <property type="match status" value="1"/>
</dbReference>
<dbReference type="GO" id="GO:0005524">
    <property type="term" value="F:ATP binding"/>
    <property type="evidence" value="ECO:0007669"/>
    <property type="project" value="UniProtKB-UniRule"/>
</dbReference>
<dbReference type="PANTHER" id="PTHR43520">
    <property type="entry name" value="ATP7, ISOFORM B"/>
    <property type="match status" value="1"/>
</dbReference>
<dbReference type="SUPFAM" id="SSF81665">
    <property type="entry name" value="Calcium ATPase, transmembrane domain M"/>
    <property type="match status" value="1"/>
</dbReference>
<dbReference type="GO" id="GO:0055070">
    <property type="term" value="P:copper ion homeostasis"/>
    <property type="evidence" value="ECO:0007669"/>
    <property type="project" value="TreeGrafter"/>
</dbReference>
<feature type="transmembrane region" description="Helical" evidence="15">
    <location>
        <begin position="400"/>
        <end position="422"/>
    </location>
</feature>
<proteinExistence type="inferred from homology"/>
<dbReference type="GO" id="GO:0005507">
    <property type="term" value="F:copper ion binding"/>
    <property type="evidence" value="ECO:0007669"/>
    <property type="project" value="TreeGrafter"/>
</dbReference>
<evidence type="ECO:0000313" key="17">
    <source>
        <dbReference type="EMBL" id="TDP85202.1"/>
    </source>
</evidence>
<feature type="transmembrane region" description="Helical" evidence="15">
    <location>
        <begin position="120"/>
        <end position="144"/>
    </location>
</feature>
<dbReference type="Gene3D" id="2.70.150.10">
    <property type="entry name" value="Calcium-transporting ATPase, cytoplasmic transduction domain A"/>
    <property type="match status" value="1"/>
</dbReference>
<dbReference type="SUPFAM" id="SSF55008">
    <property type="entry name" value="HMA, heavy metal-associated domain"/>
    <property type="match status" value="1"/>
</dbReference>
<keyword evidence="8 15" id="KW-0547">Nucleotide-binding</keyword>
<evidence type="ECO:0000256" key="8">
    <source>
        <dbReference type="ARBA" id="ARBA00022741"/>
    </source>
</evidence>
<dbReference type="AlphaFoldDB" id="A0A4R6RG26"/>
<dbReference type="InterPro" id="IPR018303">
    <property type="entry name" value="ATPase_P-typ_P_site"/>
</dbReference>
<dbReference type="OrthoDB" id="8428253at2"/>
<feature type="transmembrane region" description="Helical" evidence="15">
    <location>
        <begin position="189"/>
        <end position="211"/>
    </location>
</feature>
<protein>
    <submittedName>
        <fullName evidence="17">Cu2+-exporting ATPase</fullName>
    </submittedName>
</protein>
<gene>
    <name evidence="17" type="ORF">EDD54_2050</name>
</gene>
<keyword evidence="11" id="KW-1278">Translocase</keyword>
<dbReference type="InterPro" id="IPR001757">
    <property type="entry name" value="P_typ_ATPase"/>
</dbReference>
<dbReference type="CDD" id="cd00371">
    <property type="entry name" value="HMA"/>
    <property type="match status" value="1"/>
</dbReference>
<keyword evidence="3" id="KW-0813">Transport</keyword>
<dbReference type="InterPro" id="IPR023299">
    <property type="entry name" value="ATPase_P-typ_cyto_dom_N"/>
</dbReference>
<keyword evidence="14 15" id="KW-0472">Membrane</keyword>
<dbReference type="SUPFAM" id="SSF81653">
    <property type="entry name" value="Calcium ATPase, transduction domain A"/>
    <property type="match status" value="1"/>
</dbReference>
<evidence type="ECO:0000256" key="14">
    <source>
        <dbReference type="ARBA" id="ARBA00023136"/>
    </source>
</evidence>
<dbReference type="InterPro" id="IPR036163">
    <property type="entry name" value="HMA_dom_sf"/>
</dbReference>
<dbReference type="Gene3D" id="3.30.70.100">
    <property type="match status" value="1"/>
</dbReference>
<dbReference type="InterPro" id="IPR017969">
    <property type="entry name" value="Heavy-metal-associated_CS"/>
</dbReference>
<keyword evidence="6 15" id="KW-0812">Transmembrane</keyword>
<dbReference type="InterPro" id="IPR008250">
    <property type="entry name" value="ATPase_P-typ_transduc_dom_A_sf"/>
</dbReference>
<dbReference type="InterPro" id="IPR036412">
    <property type="entry name" value="HAD-like_sf"/>
</dbReference>
<dbReference type="PROSITE" id="PS00154">
    <property type="entry name" value="ATPASE_E1_E2"/>
    <property type="match status" value="1"/>
</dbReference>
<evidence type="ECO:0000256" key="7">
    <source>
        <dbReference type="ARBA" id="ARBA00022723"/>
    </source>
</evidence>
<dbReference type="SUPFAM" id="SSF56784">
    <property type="entry name" value="HAD-like"/>
    <property type="match status" value="1"/>
</dbReference>
<evidence type="ECO:0000256" key="15">
    <source>
        <dbReference type="RuleBase" id="RU362081"/>
    </source>
</evidence>
<keyword evidence="4 15" id="KW-1003">Cell membrane</keyword>
<dbReference type="RefSeq" id="WP_126541065.1">
    <property type="nucleotide sequence ID" value="NZ_BSPM01000004.1"/>
</dbReference>
<comment type="subcellular location">
    <subcellularLocation>
        <location evidence="1">Cell membrane</location>
        <topology evidence="1">Multi-pass membrane protein</topology>
    </subcellularLocation>
</comment>
<evidence type="ECO:0000256" key="10">
    <source>
        <dbReference type="ARBA" id="ARBA00022842"/>
    </source>
</evidence>
<feature type="transmembrane region" description="Helical" evidence="15">
    <location>
        <begin position="699"/>
        <end position="718"/>
    </location>
</feature>
<evidence type="ECO:0000256" key="13">
    <source>
        <dbReference type="ARBA" id="ARBA00023065"/>
    </source>
</evidence>
<reference evidence="17 18" key="1">
    <citation type="submission" date="2019-03" db="EMBL/GenBank/DDBJ databases">
        <title>Genomic Encyclopedia of Type Strains, Phase IV (KMG-IV): sequencing the most valuable type-strain genomes for metagenomic binning, comparative biology and taxonomic classification.</title>
        <authorList>
            <person name="Goeker M."/>
        </authorList>
    </citation>
    <scope>NUCLEOTIDE SEQUENCE [LARGE SCALE GENOMIC DNA]</scope>
    <source>
        <strain evidence="17 18">DSM 102969</strain>
    </source>
</reference>
<evidence type="ECO:0000256" key="9">
    <source>
        <dbReference type="ARBA" id="ARBA00022840"/>
    </source>
</evidence>
<evidence type="ECO:0000256" key="6">
    <source>
        <dbReference type="ARBA" id="ARBA00022692"/>
    </source>
</evidence>
<dbReference type="NCBIfam" id="TIGR01511">
    <property type="entry name" value="ATPase-IB1_Cu"/>
    <property type="match status" value="1"/>
</dbReference>
<keyword evidence="10" id="KW-0460">Magnesium</keyword>
<keyword evidence="12 15" id="KW-1133">Transmembrane helix</keyword>
<sequence>MSAVATLPADAAADACRIAPERDWSAYTVAEPDGRRRLELAVENITCAACMGDIERGLRRVDGVGAARVNVASRRVAVVYKPGRIAPDAILDRMAAIGYPAHPFDPAAARGTRSEESKRLLKCLAVAGFGGMNVMLMSVSVWSGNVTDITPETRDFFHWVSALVAIPTVAYAAQPFFRSAIAAVRRRAVNMDVPISIGVTLAMALSLVNTMTHAREAFFDSALMLLFFLLLGRFLDENMRRRTAVEAETLAALRADSAVVMRADGGLIETPVSRIRPGDRVLVRPGERVAVDGVVRDGASEIDASLVTGETTPAAVGRGDTVHAGTLNGFGALVVEVTAVAEGTLIAEIERLIAEAQSMKAGAMRLADRAARTYAPVVHSAAALTFLGWMLVGAHWNEALVIAIAVLIITCPCALALAIPAVQVVAAGRLFRNGILLNAGDAIERLAAADTIVFDKTGTLTEPEPRLLGAADVDPALLARAGRLALGSRHPLARALARAAGAAEPLPGIRERAGEGVAAVVDGIDVRLGALGFCGVEPAAVAAMRAAHPTASLIAYREGRAAPVLFALGQSLKADAVATVARLKREGYRIEILSGDREAAVAEAARALDVADWRAERDPAAKIARLDALKAEGRRVLMVGDGLNDAPSLAAAHVSLSPVTAAHVAQSASDAVFLGDRLAPVAIALDVARAARRLMMENLWIAVVYNAVAVPIAILGYVTPLIAALAMSGSSLIVTVNALRLRRVAPPPTARPASAAIVGETGAVSAPVSA</sequence>
<comment type="similarity">
    <text evidence="2 15">Belongs to the cation transport ATPase (P-type) (TC 3.A.3) family. Type IB subfamily.</text>
</comment>
<comment type="caution">
    <text evidence="17">The sequence shown here is derived from an EMBL/GenBank/DDBJ whole genome shotgun (WGS) entry which is preliminary data.</text>
</comment>
<evidence type="ECO:0000256" key="3">
    <source>
        <dbReference type="ARBA" id="ARBA00022448"/>
    </source>
</evidence>
<evidence type="ECO:0000256" key="2">
    <source>
        <dbReference type="ARBA" id="ARBA00006024"/>
    </source>
</evidence>
<dbReference type="PRINTS" id="PR00119">
    <property type="entry name" value="CATATPASE"/>
</dbReference>
<evidence type="ECO:0000256" key="5">
    <source>
        <dbReference type="ARBA" id="ARBA00022553"/>
    </source>
</evidence>
<dbReference type="NCBIfam" id="TIGR01525">
    <property type="entry name" value="ATPase-IB_hvy"/>
    <property type="match status" value="1"/>
</dbReference>
<evidence type="ECO:0000256" key="12">
    <source>
        <dbReference type="ARBA" id="ARBA00022989"/>
    </source>
</evidence>
<dbReference type="GO" id="GO:0043682">
    <property type="term" value="F:P-type divalent copper transporter activity"/>
    <property type="evidence" value="ECO:0007669"/>
    <property type="project" value="TreeGrafter"/>
</dbReference>
<dbReference type="NCBIfam" id="TIGR01494">
    <property type="entry name" value="ATPase_P-type"/>
    <property type="match status" value="1"/>
</dbReference>
<keyword evidence="7 15" id="KW-0479">Metal-binding</keyword>
<evidence type="ECO:0000256" key="1">
    <source>
        <dbReference type="ARBA" id="ARBA00004651"/>
    </source>
</evidence>
<evidence type="ECO:0000259" key="16">
    <source>
        <dbReference type="PROSITE" id="PS50846"/>
    </source>
</evidence>
<dbReference type="PROSITE" id="PS50846">
    <property type="entry name" value="HMA_2"/>
    <property type="match status" value="1"/>
</dbReference>
<dbReference type="Gene3D" id="3.40.50.1000">
    <property type="entry name" value="HAD superfamily/HAD-like"/>
    <property type="match status" value="1"/>
</dbReference>
<dbReference type="GO" id="GO:0016887">
    <property type="term" value="F:ATP hydrolysis activity"/>
    <property type="evidence" value="ECO:0007669"/>
    <property type="project" value="InterPro"/>
</dbReference>
<organism evidence="17 18">
    <name type="scientific">Oharaeibacter diazotrophicus</name>
    <dbReference type="NCBI Taxonomy" id="1920512"/>
    <lineage>
        <taxon>Bacteria</taxon>
        <taxon>Pseudomonadati</taxon>
        <taxon>Pseudomonadota</taxon>
        <taxon>Alphaproteobacteria</taxon>
        <taxon>Hyphomicrobiales</taxon>
        <taxon>Pleomorphomonadaceae</taxon>
        <taxon>Oharaeibacter</taxon>
    </lineage>
</organism>
<dbReference type="InterPro" id="IPR006121">
    <property type="entry name" value="HMA_dom"/>
</dbReference>
<dbReference type="Pfam" id="PF00403">
    <property type="entry name" value="HMA"/>
    <property type="match status" value="1"/>
</dbReference>
<evidence type="ECO:0000313" key="18">
    <source>
        <dbReference type="Proteomes" id="UP000294547"/>
    </source>
</evidence>
<evidence type="ECO:0000256" key="4">
    <source>
        <dbReference type="ARBA" id="ARBA00022475"/>
    </source>
</evidence>
<dbReference type="Pfam" id="PF00702">
    <property type="entry name" value="Hydrolase"/>
    <property type="match status" value="1"/>
</dbReference>
<dbReference type="PANTHER" id="PTHR43520:SF5">
    <property type="entry name" value="CATION-TRANSPORTING P-TYPE ATPASE-RELATED"/>
    <property type="match status" value="1"/>
</dbReference>
<dbReference type="Gene3D" id="3.40.1110.10">
    <property type="entry name" value="Calcium-transporting ATPase, cytoplasmic domain N"/>
    <property type="match status" value="1"/>
</dbReference>
<dbReference type="InterPro" id="IPR027256">
    <property type="entry name" value="P-typ_ATPase_IB"/>
</dbReference>
<keyword evidence="13" id="KW-0406">Ion transport</keyword>
<feature type="transmembrane region" description="Helical" evidence="15">
    <location>
        <begin position="217"/>
        <end position="235"/>
    </location>
</feature>
<keyword evidence="5" id="KW-0597">Phosphoprotein</keyword>